<proteinExistence type="inferred from homology"/>
<dbReference type="EC" id="3.2.1.8" evidence="9"/>
<dbReference type="InterPro" id="IPR001000">
    <property type="entry name" value="GH10_dom"/>
</dbReference>
<evidence type="ECO:0000256" key="2">
    <source>
        <dbReference type="ARBA" id="ARBA00007495"/>
    </source>
</evidence>
<dbReference type="SUPFAM" id="SSF51445">
    <property type="entry name" value="(Trans)glycosidases"/>
    <property type="match status" value="1"/>
</dbReference>
<evidence type="ECO:0000256" key="8">
    <source>
        <dbReference type="ARBA" id="ARBA00023326"/>
    </source>
</evidence>
<dbReference type="AlphaFoldDB" id="A0A4P7SIQ8"/>
<evidence type="ECO:0000256" key="6">
    <source>
        <dbReference type="ARBA" id="ARBA00023277"/>
    </source>
</evidence>
<dbReference type="InterPro" id="IPR044846">
    <property type="entry name" value="GH10"/>
</dbReference>
<dbReference type="Pfam" id="PF00331">
    <property type="entry name" value="Glyco_hydro_10"/>
    <property type="match status" value="1"/>
</dbReference>
<dbReference type="OrthoDB" id="3255194at2"/>
<gene>
    <name evidence="12" type="ORF">E5225_07515</name>
</gene>
<keyword evidence="4" id="KW-0732">Signal</keyword>
<dbReference type="Gene3D" id="3.20.20.80">
    <property type="entry name" value="Glycosidases"/>
    <property type="match status" value="1"/>
</dbReference>
<dbReference type="PANTHER" id="PTHR31490:SF88">
    <property type="entry name" value="BETA-XYLANASE"/>
    <property type="match status" value="1"/>
</dbReference>
<evidence type="ECO:0000256" key="10">
    <source>
        <dbReference type="SAM" id="MobiDB-lite"/>
    </source>
</evidence>
<dbReference type="PROSITE" id="PS51760">
    <property type="entry name" value="GH10_2"/>
    <property type="match status" value="1"/>
</dbReference>
<keyword evidence="13" id="KW-1185">Reference proteome</keyword>
<dbReference type="InterPro" id="IPR017853">
    <property type="entry name" value="GH"/>
</dbReference>
<dbReference type="PRINTS" id="PR00134">
    <property type="entry name" value="GLHYDRLASE10"/>
</dbReference>
<dbReference type="GO" id="GO:0045493">
    <property type="term" value="P:xylan catabolic process"/>
    <property type="evidence" value="ECO:0007669"/>
    <property type="project" value="UniProtKB-KW"/>
</dbReference>
<keyword evidence="5 9" id="KW-0378">Hydrolase</keyword>
<comment type="similarity">
    <text evidence="2 9">Belongs to the glycosyl hydrolase 10 (cellulase F) family.</text>
</comment>
<evidence type="ECO:0000256" key="9">
    <source>
        <dbReference type="RuleBase" id="RU361174"/>
    </source>
</evidence>
<feature type="region of interest" description="Disordered" evidence="10">
    <location>
        <begin position="1"/>
        <end position="27"/>
    </location>
</feature>
<accession>A0A4P7SIQ8</accession>
<dbReference type="GO" id="GO:0031176">
    <property type="term" value="F:endo-1,4-beta-xylanase activity"/>
    <property type="evidence" value="ECO:0007669"/>
    <property type="project" value="UniProtKB-EC"/>
</dbReference>
<organism evidence="12 13">
    <name type="scientific">Cellulomonas shaoxiangyii</name>
    <dbReference type="NCBI Taxonomy" id="2566013"/>
    <lineage>
        <taxon>Bacteria</taxon>
        <taxon>Bacillati</taxon>
        <taxon>Actinomycetota</taxon>
        <taxon>Actinomycetes</taxon>
        <taxon>Micrococcales</taxon>
        <taxon>Cellulomonadaceae</taxon>
        <taxon>Cellulomonas</taxon>
    </lineage>
</organism>
<evidence type="ECO:0000313" key="13">
    <source>
        <dbReference type="Proteomes" id="UP000296469"/>
    </source>
</evidence>
<reference evidence="12 13" key="1">
    <citation type="submission" date="2019-04" db="EMBL/GenBank/DDBJ databases">
        <title>Isolation and identification of Cellulomonas shaoxiangyii sp. Nov. isolated from feces of the Tibetan antelopes (Pantholops hodgsonii) in the Qinghai-Tibet plateau of China.</title>
        <authorList>
            <person name="Tian Z."/>
        </authorList>
    </citation>
    <scope>NUCLEOTIDE SEQUENCE [LARGE SCALE GENOMIC DNA]</scope>
    <source>
        <strain evidence="12 13">Z28</strain>
    </source>
</reference>
<keyword evidence="3 12" id="KW-0858">Xylan degradation</keyword>
<dbReference type="Proteomes" id="UP000296469">
    <property type="component" value="Chromosome"/>
</dbReference>
<keyword evidence="6 9" id="KW-0119">Carbohydrate metabolism</keyword>
<feature type="domain" description="GH10" evidence="11">
    <location>
        <begin position="89"/>
        <end position="389"/>
    </location>
</feature>
<evidence type="ECO:0000259" key="11">
    <source>
        <dbReference type="PROSITE" id="PS51760"/>
    </source>
</evidence>
<evidence type="ECO:0000313" key="12">
    <source>
        <dbReference type="EMBL" id="QCB93427.1"/>
    </source>
</evidence>
<dbReference type="PANTHER" id="PTHR31490">
    <property type="entry name" value="GLYCOSYL HYDROLASE"/>
    <property type="match status" value="1"/>
</dbReference>
<dbReference type="SMART" id="SM00633">
    <property type="entry name" value="Glyco_10"/>
    <property type="match status" value="1"/>
</dbReference>
<evidence type="ECO:0000256" key="7">
    <source>
        <dbReference type="ARBA" id="ARBA00023295"/>
    </source>
</evidence>
<evidence type="ECO:0000256" key="5">
    <source>
        <dbReference type="ARBA" id="ARBA00022801"/>
    </source>
</evidence>
<sequence>MLCRNDSRRNPLSTTPAPSARADAPVVGDPELAHRVRSLTVRLTDPAGRPLPGARVRAEQQGHAFWFGNIGFDEVARAAASLPGGTPLAPHEADLLARLDELWLDVFNQATLPFYWGTFEATQGRPRTAALRAAAQHYVDRGVTVKGHPLVWHTVQPDWLKPLPDEEVLRLLRARVQRDAGEFAGLIDVWDAINEVVIMPVFTQDDNAVTRVAKTVGRIGMIQLAFDEARAVNPGAMLLLNDFDMSADYEHLVEEALAAGVRIDALGLQSHMHKGPWGRDKTLDVLERFSRFGLRLHFTETTLLSGDLMPREYEDLNDYQVDVWPSTPEGEERQARELEEHYRALLAHPMVDAVTYWGLSDHGMWLNAPGGLVRADGTPKPAYEALRGMVKGEWWLAPTDVTTDADGALQLRGFAGRYVLDVDGTRYDVELPAAAVDESVTLTVG</sequence>
<evidence type="ECO:0000256" key="4">
    <source>
        <dbReference type="ARBA" id="ARBA00022729"/>
    </source>
</evidence>
<keyword evidence="8 9" id="KW-0624">Polysaccharide degradation</keyword>
<evidence type="ECO:0000256" key="3">
    <source>
        <dbReference type="ARBA" id="ARBA00022651"/>
    </source>
</evidence>
<protein>
    <recommendedName>
        <fullName evidence="9">Beta-xylanase</fullName>
        <ecNumber evidence="9">3.2.1.8</ecNumber>
    </recommendedName>
</protein>
<evidence type="ECO:0000256" key="1">
    <source>
        <dbReference type="ARBA" id="ARBA00000681"/>
    </source>
</evidence>
<dbReference type="KEGG" id="celz:E5225_07515"/>
<name>A0A4P7SIQ8_9CELL</name>
<dbReference type="EMBL" id="CP039291">
    <property type="protein sequence ID" value="QCB93427.1"/>
    <property type="molecule type" value="Genomic_DNA"/>
</dbReference>
<comment type="catalytic activity">
    <reaction evidence="1 9">
        <text>Endohydrolysis of (1-&gt;4)-beta-D-xylosidic linkages in xylans.</text>
        <dbReference type="EC" id="3.2.1.8"/>
    </reaction>
</comment>
<keyword evidence="7 9" id="KW-0326">Glycosidase</keyword>